<dbReference type="PANTHER" id="PTHR45436">
    <property type="entry name" value="SENSOR HISTIDINE KINASE YKOH"/>
    <property type="match status" value="1"/>
</dbReference>
<evidence type="ECO:0000256" key="3">
    <source>
        <dbReference type="ARBA" id="ARBA00022553"/>
    </source>
</evidence>
<keyword evidence="6 10" id="KW-0418">Kinase</keyword>
<gene>
    <name evidence="10" type="ORF">DIT68_12410</name>
</gene>
<evidence type="ECO:0000256" key="7">
    <source>
        <dbReference type="ARBA" id="ARBA00022989"/>
    </source>
</evidence>
<dbReference type="InterPro" id="IPR050428">
    <property type="entry name" value="TCS_sensor_his_kinase"/>
</dbReference>
<dbReference type="PROSITE" id="PS50109">
    <property type="entry name" value="HIS_KIN"/>
    <property type="match status" value="1"/>
</dbReference>
<dbReference type="Gene3D" id="3.30.565.10">
    <property type="entry name" value="Histidine kinase-like ATPase, C-terminal domain"/>
    <property type="match status" value="1"/>
</dbReference>
<dbReference type="InterPro" id="IPR003661">
    <property type="entry name" value="HisK_dim/P_dom"/>
</dbReference>
<keyword evidence="8" id="KW-0472">Membrane</keyword>
<dbReference type="GO" id="GO:0000155">
    <property type="term" value="F:phosphorelay sensor kinase activity"/>
    <property type="evidence" value="ECO:0007669"/>
    <property type="project" value="InterPro"/>
</dbReference>
<keyword evidence="4" id="KW-0808">Transferase</keyword>
<evidence type="ECO:0000313" key="10">
    <source>
        <dbReference type="EMBL" id="PWH84938.1"/>
    </source>
</evidence>
<evidence type="ECO:0000256" key="2">
    <source>
        <dbReference type="ARBA" id="ARBA00012438"/>
    </source>
</evidence>
<evidence type="ECO:0000313" key="11">
    <source>
        <dbReference type="Proteomes" id="UP000245370"/>
    </source>
</evidence>
<keyword evidence="7 8" id="KW-1133">Transmembrane helix</keyword>
<dbReference type="SUPFAM" id="SSF55874">
    <property type="entry name" value="ATPase domain of HSP90 chaperone/DNA topoisomerase II/histidine kinase"/>
    <property type="match status" value="1"/>
</dbReference>
<accession>A0A2U2XAW6</accession>
<dbReference type="SUPFAM" id="SSF47384">
    <property type="entry name" value="Homodimeric domain of signal transducing histidine kinase"/>
    <property type="match status" value="1"/>
</dbReference>
<sequence length="428" mass="49221">MKLLNRSLIYLSAVFFIIIGVWSVIFYFNLKDEIRDSIDDGLDNNRLLILMKIPSDSSLLSQNEFGGNNFKIHPVSKEKALEFRDVFKDTMMYRINENDLEPVRVLHSAFEHENNYYKMTVISSLVEEDDLIEDSFWSVVSLFIILIISIIVVNNLVLRKVWNPFYDVLHQLKTYRLDKHEKSIKINSNVKEFIQLEAAANTLINRSKEAFNAQKEFTENASHELQTPIAIIIGKLELLLESQNLKDEDASTIAEVINISGRLKRLNNSLLLMAKIENKQFLDEEIISVNETAKTFLSNYEELLEFKGIAIQLEELNDLQVKINPSLIEILISNLIKNSIFHNIENGKINIQFTSDEFIICNTGMEMGLNPNTIFNRFEKDPTKVESTGLGLSISKAICDSYNVKITYEFSKNSHCFKINFKNILAAL</sequence>
<dbReference type="EC" id="2.7.13.3" evidence="2"/>
<dbReference type="Pfam" id="PF00512">
    <property type="entry name" value="HisKA"/>
    <property type="match status" value="1"/>
</dbReference>
<name>A0A2U2XAW6_9FLAO</name>
<dbReference type="InterPro" id="IPR003594">
    <property type="entry name" value="HATPase_dom"/>
</dbReference>
<keyword evidence="5 8" id="KW-0812">Transmembrane</keyword>
<evidence type="ECO:0000256" key="4">
    <source>
        <dbReference type="ARBA" id="ARBA00022679"/>
    </source>
</evidence>
<dbReference type="Gene3D" id="1.10.287.130">
    <property type="match status" value="1"/>
</dbReference>
<feature type="transmembrane region" description="Helical" evidence="8">
    <location>
        <begin position="136"/>
        <end position="157"/>
    </location>
</feature>
<evidence type="ECO:0000259" key="9">
    <source>
        <dbReference type="PROSITE" id="PS50109"/>
    </source>
</evidence>
<keyword evidence="3" id="KW-0597">Phosphoprotein</keyword>
<dbReference type="Pfam" id="PF02518">
    <property type="entry name" value="HATPase_c"/>
    <property type="match status" value="1"/>
</dbReference>
<protein>
    <recommendedName>
        <fullName evidence="2">histidine kinase</fullName>
        <ecNumber evidence="2">2.7.13.3</ecNumber>
    </recommendedName>
</protein>
<dbReference type="EMBL" id="QFRJ01000010">
    <property type="protein sequence ID" value="PWH84938.1"/>
    <property type="molecule type" value="Genomic_DNA"/>
</dbReference>
<proteinExistence type="predicted"/>
<reference evidence="10 11" key="1">
    <citation type="submission" date="2018-05" db="EMBL/GenBank/DDBJ databases">
        <title>Brumimicrobium oceani sp. nov., isolated from coastal sediment.</title>
        <authorList>
            <person name="Kou Y."/>
        </authorList>
    </citation>
    <scope>NUCLEOTIDE SEQUENCE [LARGE SCALE GENOMIC DNA]</scope>
    <source>
        <strain evidence="10 11">C305</strain>
    </source>
</reference>
<dbReference type="InterPro" id="IPR005467">
    <property type="entry name" value="His_kinase_dom"/>
</dbReference>
<dbReference type="RefSeq" id="WP_109360130.1">
    <property type="nucleotide sequence ID" value="NZ_QFRJ01000010.1"/>
</dbReference>
<dbReference type="PANTHER" id="PTHR45436:SF5">
    <property type="entry name" value="SENSOR HISTIDINE KINASE TRCS"/>
    <property type="match status" value="1"/>
</dbReference>
<feature type="transmembrane region" description="Helical" evidence="8">
    <location>
        <begin position="7"/>
        <end position="28"/>
    </location>
</feature>
<dbReference type="SMART" id="SM00387">
    <property type="entry name" value="HATPase_c"/>
    <property type="match status" value="1"/>
</dbReference>
<reference evidence="10 11" key="2">
    <citation type="submission" date="2018-05" db="EMBL/GenBank/DDBJ databases">
        <authorList>
            <person name="Lanie J.A."/>
            <person name="Ng W.-L."/>
            <person name="Kazmierczak K.M."/>
            <person name="Andrzejewski T.M."/>
            <person name="Davidsen T.M."/>
            <person name="Wayne K.J."/>
            <person name="Tettelin H."/>
            <person name="Glass J.I."/>
            <person name="Rusch D."/>
            <person name="Podicherti R."/>
            <person name="Tsui H.-C.T."/>
            <person name="Winkler M.E."/>
        </authorList>
    </citation>
    <scope>NUCLEOTIDE SEQUENCE [LARGE SCALE GENOMIC DNA]</scope>
    <source>
        <strain evidence="10 11">C305</strain>
    </source>
</reference>
<evidence type="ECO:0000256" key="1">
    <source>
        <dbReference type="ARBA" id="ARBA00000085"/>
    </source>
</evidence>
<dbReference type="SMART" id="SM00388">
    <property type="entry name" value="HisKA"/>
    <property type="match status" value="1"/>
</dbReference>
<dbReference type="AlphaFoldDB" id="A0A2U2XAW6"/>
<dbReference type="CDD" id="cd00082">
    <property type="entry name" value="HisKA"/>
    <property type="match status" value="1"/>
</dbReference>
<evidence type="ECO:0000256" key="5">
    <source>
        <dbReference type="ARBA" id="ARBA00022692"/>
    </source>
</evidence>
<dbReference type="InterPro" id="IPR036097">
    <property type="entry name" value="HisK_dim/P_sf"/>
</dbReference>
<keyword evidence="11" id="KW-1185">Reference proteome</keyword>
<evidence type="ECO:0000256" key="8">
    <source>
        <dbReference type="SAM" id="Phobius"/>
    </source>
</evidence>
<organism evidence="10 11">
    <name type="scientific">Brumimicrobium oceani</name>
    <dbReference type="NCBI Taxonomy" id="2100725"/>
    <lineage>
        <taxon>Bacteria</taxon>
        <taxon>Pseudomonadati</taxon>
        <taxon>Bacteroidota</taxon>
        <taxon>Flavobacteriia</taxon>
        <taxon>Flavobacteriales</taxon>
        <taxon>Crocinitomicaceae</taxon>
        <taxon>Brumimicrobium</taxon>
    </lineage>
</organism>
<comment type="catalytic activity">
    <reaction evidence="1">
        <text>ATP + protein L-histidine = ADP + protein N-phospho-L-histidine.</text>
        <dbReference type="EC" id="2.7.13.3"/>
    </reaction>
</comment>
<dbReference type="Proteomes" id="UP000245370">
    <property type="component" value="Unassembled WGS sequence"/>
</dbReference>
<dbReference type="OrthoDB" id="1522504at2"/>
<dbReference type="InterPro" id="IPR036890">
    <property type="entry name" value="HATPase_C_sf"/>
</dbReference>
<comment type="caution">
    <text evidence="10">The sequence shown here is derived from an EMBL/GenBank/DDBJ whole genome shotgun (WGS) entry which is preliminary data.</text>
</comment>
<evidence type="ECO:0000256" key="6">
    <source>
        <dbReference type="ARBA" id="ARBA00022777"/>
    </source>
</evidence>
<feature type="domain" description="Histidine kinase" evidence="9">
    <location>
        <begin position="220"/>
        <end position="425"/>
    </location>
</feature>
<dbReference type="GO" id="GO:0005886">
    <property type="term" value="C:plasma membrane"/>
    <property type="evidence" value="ECO:0007669"/>
    <property type="project" value="TreeGrafter"/>
</dbReference>